<proteinExistence type="predicted"/>
<feature type="region of interest" description="Disordered" evidence="1">
    <location>
        <begin position="54"/>
        <end position="76"/>
    </location>
</feature>
<dbReference type="EMBL" id="LAZR01027985">
    <property type="protein sequence ID" value="KKL63983.1"/>
    <property type="molecule type" value="Genomic_DNA"/>
</dbReference>
<accession>A0A0F9DQA2</accession>
<name>A0A0F9DQA2_9ZZZZ</name>
<protein>
    <submittedName>
        <fullName evidence="2">Uncharacterized protein</fullName>
    </submittedName>
</protein>
<sequence length="110" mass="12323">MASLLDSPYLGMGMGLLAAAQPQPPGQNRYSILMGAMNQANQQRMQSQLFKMRVEESERKKKGRESKQEALSSLIGDFSPEQQAMFRAYPDKMGSELAKSMFKEPGKPDY</sequence>
<gene>
    <name evidence="2" type="ORF">LCGC14_2169620</name>
</gene>
<evidence type="ECO:0000313" key="2">
    <source>
        <dbReference type="EMBL" id="KKL63983.1"/>
    </source>
</evidence>
<reference evidence="2" key="1">
    <citation type="journal article" date="2015" name="Nature">
        <title>Complex archaea that bridge the gap between prokaryotes and eukaryotes.</title>
        <authorList>
            <person name="Spang A."/>
            <person name="Saw J.H."/>
            <person name="Jorgensen S.L."/>
            <person name="Zaremba-Niedzwiedzka K."/>
            <person name="Martijn J."/>
            <person name="Lind A.E."/>
            <person name="van Eijk R."/>
            <person name="Schleper C."/>
            <person name="Guy L."/>
            <person name="Ettema T.J."/>
        </authorList>
    </citation>
    <scope>NUCLEOTIDE SEQUENCE</scope>
</reference>
<comment type="caution">
    <text evidence="2">The sequence shown here is derived from an EMBL/GenBank/DDBJ whole genome shotgun (WGS) entry which is preliminary data.</text>
</comment>
<evidence type="ECO:0000256" key="1">
    <source>
        <dbReference type="SAM" id="MobiDB-lite"/>
    </source>
</evidence>
<organism evidence="2">
    <name type="scientific">marine sediment metagenome</name>
    <dbReference type="NCBI Taxonomy" id="412755"/>
    <lineage>
        <taxon>unclassified sequences</taxon>
        <taxon>metagenomes</taxon>
        <taxon>ecological metagenomes</taxon>
    </lineage>
</organism>
<dbReference type="AlphaFoldDB" id="A0A0F9DQA2"/>
<feature type="non-terminal residue" evidence="2">
    <location>
        <position position="110"/>
    </location>
</feature>